<evidence type="ECO:0000313" key="8">
    <source>
        <dbReference type="Proteomes" id="UP000294530"/>
    </source>
</evidence>
<protein>
    <recommendedName>
        <fullName evidence="2">peptidylprolyl isomerase</fullName>
        <ecNumber evidence="2">5.2.1.8</ecNumber>
    </recommendedName>
</protein>
<dbReference type="EMBL" id="SHOA02000013">
    <property type="protein sequence ID" value="TDH65738.1"/>
    <property type="molecule type" value="Genomic_DNA"/>
</dbReference>
<dbReference type="InterPro" id="IPR011990">
    <property type="entry name" value="TPR-like_helical_dom_sf"/>
</dbReference>
<dbReference type="GeneID" id="94350934"/>
<sequence>MSDAPSDSPASSGGLGTSLMWEKVSLSPLEILSVQLEHDLQLAEEAATSAAHVKQNKYGVDMDSNTNKATGRMFIEVVAVNNLALDKNATVQAVSGNAQPNLYVSTVVSPLSAFEKTTKKHLRTSVVQAVDNAKADWEENLVHVGAKTKKFVVKVSLSCKAEVIADVVLGELELRSTDYEDQMPHEQWLNLKAPALAATSGIIGKIQLRVRFEFSARERYENQVALLRQKKYENDNNIERYKKTARLVKASVQHPAAFGNETAQAALYVPGNKFHMDAHHPAAISIAPLADKTRIVTPFGRGVVVSFRPLTRMYVVLLDTNAASKNQTIAYLQQDIVKEESDEPDFRMHMKVLTPYGLGVVKEIRSCDDVIVVETDFAHMFMQRKDIKLPVKELADMSTKDLLQEAAKLADVGNDDFRDSKLQNAVHNYLRSLGFLQRVDQDEATHKEKATIIQTMIRCHLNIGACKLKLNMFTDAEVACTNALGILTVLAENRDGNVVTWMGRLGMSEQLLFEDWPSKARFRRAQACVKLEKYTDAKQDLLLAVRLNPRDKSCRTLLDKVSKLLEKQKRDEMKAWGGIFDNLEASPSTIKTATKTTTTKSSGGIFTRKAKKQGERSDAIPSAGKHTAWYLTMPALVSASVVTAGVAAMVLLTLKKTKSS</sequence>
<dbReference type="Gene3D" id="1.25.40.10">
    <property type="entry name" value="Tetratricopeptide repeat domain"/>
    <property type="match status" value="1"/>
</dbReference>
<feature type="transmembrane region" description="Helical" evidence="6">
    <location>
        <begin position="628"/>
        <end position="654"/>
    </location>
</feature>
<dbReference type="Proteomes" id="UP000294530">
    <property type="component" value="Unassembled WGS sequence"/>
</dbReference>
<dbReference type="AlphaFoldDB" id="A0A976FFE3"/>
<evidence type="ECO:0000256" key="5">
    <source>
        <dbReference type="SAM" id="MobiDB-lite"/>
    </source>
</evidence>
<keyword evidence="6" id="KW-0812">Transmembrane</keyword>
<keyword evidence="4" id="KW-0413">Isomerase</keyword>
<dbReference type="SMART" id="SM00028">
    <property type="entry name" value="TPR"/>
    <property type="match status" value="2"/>
</dbReference>
<evidence type="ECO:0000313" key="7">
    <source>
        <dbReference type="EMBL" id="TDH65738.1"/>
    </source>
</evidence>
<keyword evidence="8" id="KW-1185">Reference proteome</keyword>
<organism evidence="7 8">
    <name type="scientific">Bremia lactucae</name>
    <name type="common">Lettuce downy mildew</name>
    <dbReference type="NCBI Taxonomy" id="4779"/>
    <lineage>
        <taxon>Eukaryota</taxon>
        <taxon>Sar</taxon>
        <taxon>Stramenopiles</taxon>
        <taxon>Oomycota</taxon>
        <taxon>Peronosporomycetes</taxon>
        <taxon>Peronosporales</taxon>
        <taxon>Peronosporaceae</taxon>
        <taxon>Bremia</taxon>
    </lineage>
</organism>
<dbReference type="InterPro" id="IPR019734">
    <property type="entry name" value="TPR_rpt"/>
</dbReference>
<dbReference type="EC" id="5.2.1.8" evidence="2"/>
<evidence type="ECO:0000256" key="6">
    <source>
        <dbReference type="SAM" id="Phobius"/>
    </source>
</evidence>
<comment type="caution">
    <text evidence="7">The sequence shown here is derived from an EMBL/GenBank/DDBJ whole genome shotgun (WGS) entry which is preliminary data.</text>
</comment>
<evidence type="ECO:0000256" key="2">
    <source>
        <dbReference type="ARBA" id="ARBA00013194"/>
    </source>
</evidence>
<dbReference type="PANTHER" id="PTHR46512">
    <property type="entry name" value="PEPTIDYLPROLYL ISOMERASE"/>
    <property type="match status" value="1"/>
</dbReference>
<reference evidence="7 8" key="1">
    <citation type="journal article" date="2021" name="Genome Biol.">
        <title>AFLAP: assembly-free linkage analysis pipeline using k-mers from genome sequencing data.</title>
        <authorList>
            <person name="Fletcher K."/>
            <person name="Zhang L."/>
            <person name="Gil J."/>
            <person name="Han R."/>
            <person name="Cavanaugh K."/>
            <person name="Michelmore R."/>
        </authorList>
    </citation>
    <scope>NUCLEOTIDE SEQUENCE [LARGE SCALE GENOMIC DNA]</scope>
    <source>
        <strain evidence="7 8">SF5</strain>
    </source>
</reference>
<gene>
    <name evidence="7" type="ORF">CCR75_007200</name>
</gene>
<dbReference type="PANTHER" id="PTHR46512:SF9">
    <property type="entry name" value="PEPTIDYLPROLYL ISOMERASE"/>
    <property type="match status" value="1"/>
</dbReference>
<dbReference type="Gene3D" id="2.60.40.150">
    <property type="entry name" value="C2 domain"/>
    <property type="match status" value="1"/>
</dbReference>
<dbReference type="InterPro" id="IPR035892">
    <property type="entry name" value="C2_domain_sf"/>
</dbReference>
<dbReference type="SUPFAM" id="SSF49562">
    <property type="entry name" value="C2 domain (Calcium/lipid-binding domain, CaLB)"/>
    <property type="match status" value="1"/>
</dbReference>
<feature type="region of interest" description="Disordered" evidence="5">
    <location>
        <begin position="600"/>
        <end position="619"/>
    </location>
</feature>
<evidence type="ECO:0000256" key="4">
    <source>
        <dbReference type="ARBA" id="ARBA00023235"/>
    </source>
</evidence>
<evidence type="ECO:0000256" key="3">
    <source>
        <dbReference type="ARBA" id="ARBA00023110"/>
    </source>
</evidence>
<dbReference type="OrthoDB" id="433738at2759"/>
<comment type="catalytic activity">
    <reaction evidence="1">
        <text>[protein]-peptidylproline (omega=180) = [protein]-peptidylproline (omega=0)</text>
        <dbReference type="Rhea" id="RHEA:16237"/>
        <dbReference type="Rhea" id="RHEA-COMP:10747"/>
        <dbReference type="Rhea" id="RHEA-COMP:10748"/>
        <dbReference type="ChEBI" id="CHEBI:83833"/>
        <dbReference type="ChEBI" id="CHEBI:83834"/>
        <dbReference type="EC" id="5.2.1.8"/>
    </reaction>
</comment>
<keyword evidence="3" id="KW-0697">Rotamase</keyword>
<name>A0A976FFE3_BRELC</name>
<keyword evidence="6" id="KW-0472">Membrane</keyword>
<dbReference type="GO" id="GO:0003755">
    <property type="term" value="F:peptidyl-prolyl cis-trans isomerase activity"/>
    <property type="evidence" value="ECO:0007669"/>
    <property type="project" value="UniProtKB-EC"/>
</dbReference>
<dbReference type="InterPro" id="IPR050754">
    <property type="entry name" value="FKBP4/5/8-like"/>
</dbReference>
<keyword evidence="6" id="KW-1133">Transmembrane helix</keyword>
<dbReference type="KEGG" id="blac:94350934"/>
<accession>A0A976FFE3</accession>
<proteinExistence type="predicted"/>
<dbReference type="SUPFAM" id="SSF48452">
    <property type="entry name" value="TPR-like"/>
    <property type="match status" value="1"/>
</dbReference>
<dbReference type="RefSeq" id="XP_067815237.1">
    <property type="nucleotide sequence ID" value="XM_067965263.1"/>
</dbReference>
<evidence type="ECO:0000256" key="1">
    <source>
        <dbReference type="ARBA" id="ARBA00000971"/>
    </source>
</evidence>